<comment type="caution">
    <text evidence="6">The sequence shown here is derived from an EMBL/GenBank/DDBJ whole genome shotgun (WGS) entry which is preliminary data.</text>
</comment>
<dbReference type="Proteomes" id="UP000434582">
    <property type="component" value="Unassembled WGS sequence"/>
</dbReference>
<keyword evidence="3" id="KW-0408">Iron</keyword>
<evidence type="ECO:0000313" key="7">
    <source>
        <dbReference type="Proteomes" id="UP000434582"/>
    </source>
</evidence>
<feature type="domain" description="Rieske" evidence="5">
    <location>
        <begin position="8"/>
        <end position="110"/>
    </location>
</feature>
<organism evidence="6 7">
    <name type="scientific">Roseospira navarrensis</name>
    <dbReference type="NCBI Taxonomy" id="140058"/>
    <lineage>
        <taxon>Bacteria</taxon>
        <taxon>Pseudomonadati</taxon>
        <taxon>Pseudomonadota</taxon>
        <taxon>Alphaproteobacteria</taxon>
        <taxon>Rhodospirillales</taxon>
        <taxon>Rhodospirillaceae</taxon>
        <taxon>Roseospira</taxon>
    </lineage>
</organism>
<keyword evidence="2" id="KW-0479">Metal-binding</keyword>
<gene>
    <name evidence="6" type="ORF">GHC57_15585</name>
</gene>
<sequence>MVSPTDARPSVALADLPDGAACGVCLTDAEGEAVAAVVVRRGDRLYAYRNRCPHNGVRLDFVPGTFLSDDGRHLRCGTHGALFRPDTGKCVRGPCKGKRLESLHLRGDGR</sequence>
<keyword evidence="7" id="KW-1185">Reference proteome</keyword>
<dbReference type="PROSITE" id="PS51296">
    <property type="entry name" value="RIESKE"/>
    <property type="match status" value="1"/>
</dbReference>
<reference evidence="6 7" key="1">
    <citation type="submission" date="2019-10" db="EMBL/GenBank/DDBJ databases">
        <title>Draft whole-genome sequence of the purple nonsulfur photosynthetic bacterium Roseospira navarrensis DSM 15114.</title>
        <authorList>
            <person name="Kyndt J.A."/>
            <person name="Meyer T.E."/>
        </authorList>
    </citation>
    <scope>NUCLEOTIDE SEQUENCE [LARGE SCALE GENOMIC DNA]</scope>
    <source>
        <strain evidence="6 7">DSM 15114</strain>
    </source>
</reference>
<dbReference type="GO" id="GO:0051537">
    <property type="term" value="F:2 iron, 2 sulfur cluster binding"/>
    <property type="evidence" value="ECO:0007669"/>
    <property type="project" value="UniProtKB-KW"/>
</dbReference>
<dbReference type="Gene3D" id="2.102.10.10">
    <property type="entry name" value="Rieske [2Fe-2S] iron-sulphur domain"/>
    <property type="match status" value="1"/>
</dbReference>
<keyword evidence="1" id="KW-0001">2Fe-2S</keyword>
<protein>
    <submittedName>
        <fullName evidence="6">Rieske 2Fe-2S domain-containing protein</fullName>
    </submittedName>
</protein>
<accession>A0A7X2D4H2</accession>
<dbReference type="InterPro" id="IPR017941">
    <property type="entry name" value="Rieske_2Fe-2S"/>
</dbReference>
<dbReference type="Pfam" id="PF00355">
    <property type="entry name" value="Rieske"/>
    <property type="match status" value="1"/>
</dbReference>
<dbReference type="InterPro" id="IPR036922">
    <property type="entry name" value="Rieske_2Fe-2S_sf"/>
</dbReference>
<dbReference type="PANTHER" id="PTHR40261:SF1">
    <property type="entry name" value="RIESKE DOMAIN-CONTAINING PROTEIN"/>
    <property type="match status" value="1"/>
</dbReference>
<evidence type="ECO:0000256" key="3">
    <source>
        <dbReference type="ARBA" id="ARBA00023004"/>
    </source>
</evidence>
<keyword evidence="4" id="KW-0411">Iron-sulfur</keyword>
<dbReference type="SUPFAM" id="SSF50022">
    <property type="entry name" value="ISP domain"/>
    <property type="match status" value="1"/>
</dbReference>
<evidence type="ECO:0000259" key="5">
    <source>
        <dbReference type="PROSITE" id="PS51296"/>
    </source>
</evidence>
<dbReference type="OrthoDB" id="9800776at2"/>
<evidence type="ECO:0000256" key="1">
    <source>
        <dbReference type="ARBA" id="ARBA00022714"/>
    </source>
</evidence>
<evidence type="ECO:0000256" key="2">
    <source>
        <dbReference type="ARBA" id="ARBA00022723"/>
    </source>
</evidence>
<dbReference type="PANTHER" id="PTHR40261">
    <property type="match status" value="1"/>
</dbReference>
<proteinExistence type="predicted"/>
<evidence type="ECO:0000256" key="4">
    <source>
        <dbReference type="ARBA" id="ARBA00023014"/>
    </source>
</evidence>
<evidence type="ECO:0000313" key="6">
    <source>
        <dbReference type="EMBL" id="MQX37943.1"/>
    </source>
</evidence>
<dbReference type="EMBL" id="WIVE01000062">
    <property type="protein sequence ID" value="MQX37943.1"/>
    <property type="molecule type" value="Genomic_DNA"/>
</dbReference>
<dbReference type="AlphaFoldDB" id="A0A7X2D4H2"/>
<name>A0A7X2D4H2_9PROT</name>
<dbReference type="GO" id="GO:0046872">
    <property type="term" value="F:metal ion binding"/>
    <property type="evidence" value="ECO:0007669"/>
    <property type="project" value="UniProtKB-KW"/>
</dbReference>
<dbReference type="CDD" id="cd03467">
    <property type="entry name" value="Rieske"/>
    <property type="match status" value="1"/>
</dbReference>